<protein>
    <submittedName>
        <fullName evidence="2">Uncharacterized protein</fullName>
    </submittedName>
</protein>
<keyword evidence="3" id="KW-1185">Reference proteome</keyword>
<accession>A0ABD1YL64</accession>
<dbReference type="Proteomes" id="UP001605036">
    <property type="component" value="Unassembled WGS sequence"/>
</dbReference>
<dbReference type="AlphaFoldDB" id="A0ABD1YL64"/>
<evidence type="ECO:0000256" key="1">
    <source>
        <dbReference type="SAM" id="MobiDB-lite"/>
    </source>
</evidence>
<feature type="compositionally biased region" description="Basic and acidic residues" evidence="1">
    <location>
        <begin position="121"/>
        <end position="134"/>
    </location>
</feature>
<sequence length="203" mass="22940">MKKVVEDYLATHAIVAVEAASYAGSLVGRSSSTDGYIEADGRWLSALQYSKKGKILPKMMLRVAAKVQETTSWDDPVESLSLQAFIANNQHEVLLEEKRRREDEAEGMATKRQTRLQTQVEKSRREPLPEDVKMAEPPIRPSPTEKDKSPSYKLQSDVESLINVNEVIDKWILNAKIEILLKELMGLAKKEVHDILIDGVKRK</sequence>
<gene>
    <name evidence="2" type="ORF">R1flu_016219</name>
</gene>
<evidence type="ECO:0000313" key="3">
    <source>
        <dbReference type="Proteomes" id="UP001605036"/>
    </source>
</evidence>
<dbReference type="EMBL" id="JBHFFA010000004">
    <property type="protein sequence ID" value="KAL2631533.1"/>
    <property type="molecule type" value="Genomic_DNA"/>
</dbReference>
<reference evidence="2 3" key="1">
    <citation type="submission" date="2024-09" db="EMBL/GenBank/DDBJ databases">
        <title>Chromosome-scale assembly of Riccia fluitans.</title>
        <authorList>
            <person name="Paukszto L."/>
            <person name="Sawicki J."/>
            <person name="Karawczyk K."/>
            <person name="Piernik-Szablinska J."/>
            <person name="Szczecinska M."/>
            <person name="Mazdziarz M."/>
        </authorList>
    </citation>
    <scope>NUCLEOTIDE SEQUENCE [LARGE SCALE GENOMIC DNA]</scope>
    <source>
        <strain evidence="2">Rf_01</strain>
        <tissue evidence="2">Aerial parts of the thallus</tissue>
    </source>
</reference>
<feature type="region of interest" description="Disordered" evidence="1">
    <location>
        <begin position="97"/>
        <end position="153"/>
    </location>
</feature>
<comment type="caution">
    <text evidence="2">The sequence shown here is derived from an EMBL/GenBank/DDBJ whole genome shotgun (WGS) entry which is preliminary data.</text>
</comment>
<evidence type="ECO:0000313" key="2">
    <source>
        <dbReference type="EMBL" id="KAL2631533.1"/>
    </source>
</evidence>
<proteinExistence type="predicted"/>
<name>A0ABD1YL64_9MARC</name>
<organism evidence="2 3">
    <name type="scientific">Riccia fluitans</name>
    <dbReference type="NCBI Taxonomy" id="41844"/>
    <lineage>
        <taxon>Eukaryota</taxon>
        <taxon>Viridiplantae</taxon>
        <taxon>Streptophyta</taxon>
        <taxon>Embryophyta</taxon>
        <taxon>Marchantiophyta</taxon>
        <taxon>Marchantiopsida</taxon>
        <taxon>Marchantiidae</taxon>
        <taxon>Marchantiales</taxon>
        <taxon>Ricciaceae</taxon>
        <taxon>Riccia</taxon>
    </lineage>
</organism>